<proteinExistence type="predicted"/>
<keyword evidence="2" id="KW-1185">Reference proteome</keyword>
<name>A0ABW2NGX9_9BACL</name>
<dbReference type="Gene3D" id="1.10.800.10">
    <property type="entry name" value="Aromatic amino acid hydroxylase"/>
    <property type="match status" value="1"/>
</dbReference>
<dbReference type="InterPro" id="IPR036951">
    <property type="entry name" value="ArAA_hydroxylase_sf"/>
</dbReference>
<reference evidence="2" key="1">
    <citation type="journal article" date="2019" name="Int. J. Syst. Evol. Microbiol.">
        <title>The Global Catalogue of Microorganisms (GCM) 10K type strain sequencing project: providing services to taxonomists for standard genome sequencing and annotation.</title>
        <authorList>
            <consortium name="The Broad Institute Genomics Platform"/>
            <consortium name="The Broad Institute Genome Sequencing Center for Infectious Disease"/>
            <person name="Wu L."/>
            <person name="Ma J."/>
        </authorList>
    </citation>
    <scope>NUCLEOTIDE SEQUENCE [LARGE SCALE GENOMIC DNA]</scope>
    <source>
        <strain evidence="2">JCM 4738</strain>
    </source>
</reference>
<evidence type="ECO:0000313" key="1">
    <source>
        <dbReference type="EMBL" id="MFC7364980.1"/>
    </source>
</evidence>
<sequence>MSKKLLTKKEKNKLLFSETIKNSGVNWLIRILRNKEDLKEEYLSHEQILIFRELKSNLLNNSIKEWEITLAPNGHFTLDKGPKETGWEKCQLCGTKNRYVHFIKNKFNNRILNVGSECINEFGDIGLMAHRDRRQLISEQNKNYRMQKLIKEIPWAKSRVENWNQFFSEVELILPNRIEEPYVKAGKIAERTLNKILSKNNNKAEIEKLKALFEKQEKYQSKVFSYIQKYIGHPFAMTKEIDDWLRINNPGKHMEIKGRVKKHENALIDAEVASLINEPGFLAILKDRYTTNLDKDRIQFLENSKYGFICSVYPYFDIKLEISNKNFTTAYGKFLFSNDEAFNEKYLLFNSKCFDSTDIERLLTRYMDELKRCNMTIVNINRKKNQLDIKSNKTKNYYRLDLKGFTEKNMFNLYSKRLKEILKEIIKTNNSFSHTEYTNLIKRERDIRSSYRDEVTK</sequence>
<protein>
    <submittedName>
        <fullName evidence="1">Uncharacterized protein</fullName>
    </submittedName>
</protein>
<accession>A0ABW2NGX9</accession>
<dbReference type="Proteomes" id="UP001596483">
    <property type="component" value="Unassembled WGS sequence"/>
</dbReference>
<gene>
    <name evidence="1" type="ORF">ACFQQH_07500</name>
</gene>
<organism evidence="1 2">
    <name type="scientific">Bhargavaea changchunensis</name>
    <dbReference type="NCBI Taxonomy" id="2134037"/>
    <lineage>
        <taxon>Bacteria</taxon>
        <taxon>Bacillati</taxon>
        <taxon>Bacillota</taxon>
        <taxon>Bacilli</taxon>
        <taxon>Bacillales</taxon>
        <taxon>Caryophanaceae</taxon>
        <taxon>Bhargavaea</taxon>
    </lineage>
</organism>
<dbReference type="RefSeq" id="WP_157295382.1">
    <property type="nucleotide sequence ID" value="NZ_JBHTCT010000012.1"/>
</dbReference>
<dbReference type="EMBL" id="JBHTCT010000012">
    <property type="protein sequence ID" value="MFC7364980.1"/>
    <property type="molecule type" value="Genomic_DNA"/>
</dbReference>
<comment type="caution">
    <text evidence="1">The sequence shown here is derived from an EMBL/GenBank/DDBJ whole genome shotgun (WGS) entry which is preliminary data.</text>
</comment>
<evidence type="ECO:0000313" key="2">
    <source>
        <dbReference type="Proteomes" id="UP001596483"/>
    </source>
</evidence>